<proteinExistence type="inferred from homology"/>
<evidence type="ECO:0000256" key="3">
    <source>
        <dbReference type="ARBA" id="ARBA00022763"/>
    </source>
</evidence>
<keyword evidence="7" id="KW-0456">Lyase</keyword>
<dbReference type="GO" id="GO:0003697">
    <property type="term" value="F:single-stranded DNA binding"/>
    <property type="evidence" value="ECO:0007669"/>
    <property type="project" value="InterPro"/>
</dbReference>
<keyword evidence="10" id="KW-1185">Reference proteome</keyword>
<evidence type="ECO:0000256" key="6">
    <source>
        <dbReference type="ARBA" id="ARBA00023125"/>
    </source>
</evidence>
<evidence type="ECO:0000256" key="4">
    <source>
        <dbReference type="ARBA" id="ARBA00022801"/>
    </source>
</evidence>
<dbReference type="PANTHER" id="PTHR13604">
    <property type="entry name" value="DC12-RELATED"/>
    <property type="match status" value="1"/>
</dbReference>
<evidence type="ECO:0000256" key="2">
    <source>
        <dbReference type="ARBA" id="ARBA00022670"/>
    </source>
</evidence>
<name>A0A086XUI4_9RHOB</name>
<keyword evidence="5" id="KW-0190">Covalent protein-DNA linkage</keyword>
<sequence length="213" mass="24195">MCNLYRHTRAQDALREIFRGFSVEDRLGNLPSQERIYPNELAPVLRHDGQEGDGLELAMARWGLPSPKQFHSKNGIDKGVTNIRNTGSPHWRRWLNPRFRCLVPLTAFSEPVHGEGKAWFTPAEDRPAFFAGLHVPQWTSIRKLKDGETTDDLYAFLTTEPNAEVAKVHPKAMPVILTSPDEWDAWLHEPWSVVQELQRPLPDGALSMELVAA</sequence>
<keyword evidence="4 8" id="KW-0378">Hydrolase</keyword>
<dbReference type="EMBL" id="JGYG01000023">
    <property type="protein sequence ID" value="KFI25684.1"/>
    <property type="molecule type" value="Genomic_DNA"/>
</dbReference>
<evidence type="ECO:0000256" key="5">
    <source>
        <dbReference type="ARBA" id="ARBA00023124"/>
    </source>
</evidence>
<evidence type="ECO:0000256" key="1">
    <source>
        <dbReference type="ARBA" id="ARBA00008136"/>
    </source>
</evidence>
<dbReference type="SUPFAM" id="SSF143081">
    <property type="entry name" value="BB1717-like"/>
    <property type="match status" value="1"/>
</dbReference>
<dbReference type="PANTHER" id="PTHR13604:SF0">
    <property type="entry name" value="ABASIC SITE PROCESSING PROTEIN HMCES"/>
    <property type="match status" value="1"/>
</dbReference>
<evidence type="ECO:0000313" key="9">
    <source>
        <dbReference type="EMBL" id="KFI25684.1"/>
    </source>
</evidence>
<evidence type="ECO:0000256" key="7">
    <source>
        <dbReference type="ARBA" id="ARBA00023239"/>
    </source>
</evidence>
<evidence type="ECO:0000313" key="10">
    <source>
        <dbReference type="Proteomes" id="UP000028826"/>
    </source>
</evidence>
<dbReference type="GO" id="GO:0006508">
    <property type="term" value="P:proteolysis"/>
    <property type="evidence" value="ECO:0007669"/>
    <property type="project" value="UniProtKB-KW"/>
</dbReference>
<keyword evidence="6" id="KW-0238">DNA-binding</keyword>
<dbReference type="STRING" id="195105.CN97_07910"/>
<dbReference type="Gene3D" id="3.90.1680.20">
    <property type="match status" value="2"/>
</dbReference>
<dbReference type="GO" id="GO:0016829">
    <property type="term" value="F:lyase activity"/>
    <property type="evidence" value="ECO:0007669"/>
    <property type="project" value="UniProtKB-KW"/>
</dbReference>
<gene>
    <name evidence="9" type="ORF">CN97_07910</name>
</gene>
<dbReference type="EC" id="3.4.-.-" evidence="8"/>
<keyword evidence="3" id="KW-0227">DNA damage</keyword>
<dbReference type="GO" id="GO:0008233">
    <property type="term" value="F:peptidase activity"/>
    <property type="evidence" value="ECO:0007669"/>
    <property type="project" value="UniProtKB-KW"/>
</dbReference>
<organism evidence="9 10">
    <name type="scientific">Haematobacter massiliensis</name>
    <dbReference type="NCBI Taxonomy" id="195105"/>
    <lineage>
        <taxon>Bacteria</taxon>
        <taxon>Pseudomonadati</taxon>
        <taxon>Pseudomonadota</taxon>
        <taxon>Alphaproteobacteria</taxon>
        <taxon>Rhodobacterales</taxon>
        <taxon>Paracoccaceae</taxon>
        <taxon>Haematobacter</taxon>
    </lineage>
</organism>
<evidence type="ECO:0000256" key="8">
    <source>
        <dbReference type="RuleBase" id="RU364100"/>
    </source>
</evidence>
<dbReference type="AlphaFoldDB" id="A0A086XUI4"/>
<dbReference type="Proteomes" id="UP000028826">
    <property type="component" value="Unassembled WGS sequence"/>
</dbReference>
<protein>
    <recommendedName>
        <fullName evidence="8">Abasic site processing protein</fullName>
        <ecNumber evidence="8">3.4.-.-</ecNumber>
    </recommendedName>
</protein>
<accession>A0A086XUI4</accession>
<keyword evidence="2 8" id="KW-0645">Protease</keyword>
<reference evidence="9 10" key="1">
    <citation type="submission" date="2014-03" db="EMBL/GenBank/DDBJ databases">
        <title>Genome of Haematobacter massiliensis CCUG 47968.</title>
        <authorList>
            <person name="Wang D."/>
            <person name="Wang G."/>
        </authorList>
    </citation>
    <scope>NUCLEOTIDE SEQUENCE [LARGE SCALE GENOMIC DNA]</scope>
    <source>
        <strain evidence="9 10">CCUG 47968</strain>
    </source>
</reference>
<dbReference type="GO" id="GO:0106300">
    <property type="term" value="P:protein-DNA covalent cross-linking repair"/>
    <property type="evidence" value="ECO:0007669"/>
    <property type="project" value="InterPro"/>
</dbReference>
<dbReference type="Pfam" id="PF02586">
    <property type="entry name" value="SRAP"/>
    <property type="match status" value="1"/>
</dbReference>
<dbReference type="OrthoDB" id="9782620at2"/>
<comment type="caution">
    <text evidence="9">The sequence shown here is derived from an EMBL/GenBank/DDBJ whole genome shotgun (WGS) entry which is preliminary data.</text>
</comment>
<dbReference type="eggNOG" id="COG2135">
    <property type="taxonomic scope" value="Bacteria"/>
</dbReference>
<dbReference type="InterPro" id="IPR003738">
    <property type="entry name" value="SRAP"/>
</dbReference>
<dbReference type="InterPro" id="IPR036590">
    <property type="entry name" value="SRAP-like"/>
</dbReference>
<comment type="similarity">
    <text evidence="1 8">Belongs to the SOS response-associated peptidase family.</text>
</comment>